<accession>A0A3M7SUU0</accession>
<dbReference type="AlphaFoldDB" id="A0A3M7SUU0"/>
<evidence type="ECO:0000313" key="3">
    <source>
        <dbReference type="Proteomes" id="UP000276133"/>
    </source>
</evidence>
<reference evidence="2 3" key="1">
    <citation type="journal article" date="2018" name="Sci. Rep.">
        <title>Genomic signatures of local adaptation to the degree of environmental predictability in rotifers.</title>
        <authorList>
            <person name="Franch-Gras L."/>
            <person name="Hahn C."/>
            <person name="Garcia-Roger E.M."/>
            <person name="Carmona M.J."/>
            <person name="Serra M."/>
            <person name="Gomez A."/>
        </authorList>
    </citation>
    <scope>NUCLEOTIDE SEQUENCE [LARGE SCALE GENOMIC DNA]</scope>
    <source>
        <strain evidence="2">HYR1</strain>
    </source>
</reference>
<keyword evidence="1" id="KW-0472">Membrane</keyword>
<name>A0A3M7SUU0_BRAPC</name>
<protein>
    <submittedName>
        <fullName evidence="2">Uncharacterized protein</fullName>
    </submittedName>
</protein>
<sequence length="69" mass="8111">MQKSDIIKNNPEFSAQQFFILIIRHDIFFIVTRLVIIKFKISKNFLNTAPISLHKNGSLVHKYITRLPI</sequence>
<evidence type="ECO:0000256" key="1">
    <source>
        <dbReference type="SAM" id="Phobius"/>
    </source>
</evidence>
<organism evidence="2 3">
    <name type="scientific">Brachionus plicatilis</name>
    <name type="common">Marine rotifer</name>
    <name type="synonym">Brachionus muelleri</name>
    <dbReference type="NCBI Taxonomy" id="10195"/>
    <lineage>
        <taxon>Eukaryota</taxon>
        <taxon>Metazoa</taxon>
        <taxon>Spiralia</taxon>
        <taxon>Gnathifera</taxon>
        <taxon>Rotifera</taxon>
        <taxon>Eurotatoria</taxon>
        <taxon>Monogononta</taxon>
        <taxon>Pseudotrocha</taxon>
        <taxon>Ploima</taxon>
        <taxon>Brachionidae</taxon>
        <taxon>Brachionus</taxon>
    </lineage>
</organism>
<gene>
    <name evidence="2" type="ORF">BpHYR1_012661</name>
</gene>
<dbReference type="Proteomes" id="UP000276133">
    <property type="component" value="Unassembled WGS sequence"/>
</dbReference>
<keyword evidence="1" id="KW-0812">Transmembrane</keyword>
<comment type="caution">
    <text evidence="2">The sequence shown here is derived from an EMBL/GenBank/DDBJ whole genome shotgun (WGS) entry which is preliminary data.</text>
</comment>
<proteinExistence type="predicted"/>
<evidence type="ECO:0000313" key="2">
    <source>
        <dbReference type="EMBL" id="RNA39583.1"/>
    </source>
</evidence>
<keyword evidence="3" id="KW-1185">Reference proteome</keyword>
<keyword evidence="1" id="KW-1133">Transmembrane helix</keyword>
<feature type="transmembrane region" description="Helical" evidence="1">
    <location>
        <begin position="18"/>
        <end position="36"/>
    </location>
</feature>
<dbReference type="EMBL" id="REGN01000739">
    <property type="protein sequence ID" value="RNA39583.1"/>
    <property type="molecule type" value="Genomic_DNA"/>
</dbReference>